<dbReference type="GO" id="GO:0008902">
    <property type="term" value="F:hydroxymethylpyrimidine kinase activity"/>
    <property type="evidence" value="ECO:0007669"/>
    <property type="project" value="UniProtKB-EC"/>
</dbReference>
<organism evidence="4 5">
    <name type="scientific">Adhaeribacter aerolatus</name>
    <dbReference type="NCBI Taxonomy" id="670289"/>
    <lineage>
        <taxon>Bacteria</taxon>
        <taxon>Pseudomonadati</taxon>
        <taxon>Bacteroidota</taxon>
        <taxon>Cytophagia</taxon>
        <taxon>Cytophagales</taxon>
        <taxon>Hymenobacteraceae</taxon>
        <taxon>Adhaeribacter</taxon>
    </lineage>
</organism>
<sequence length="251" mass="27572">MTKPRPYVLSIAATDPSAGAGVLADIKTLEANKVYGLGVVSGITYQNDNTFTGVDWVPVENITRQAEIVLTKFPVKVTKIGLIQSLPVLETIIDFLLGLKPDLKIIWDPILKASAGFTFHDRLEQEALLPILKKLFLLTPNVTEACSLGEMDSPEESALQLSQYCHVLLKGGHRVKKLGRDTLYLQSGEKYSYRPKEQNISAKHGSGCVLSAALAANLAQNYKLPRACLRAKQYTTKFLTSNANLLGYHQT</sequence>
<protein>
    <recommendedName>
        <fullName evidence="2">hydroxymethylpyrimidine kinase</fullName>
        <ecNumber evidence="2">2.7.1.49</ecNumber>
    </recommendedName>
</protein>
<dbReference type="CDD" id="cd01169">
    <property type="entry name" value="HMPP_kinase"/>
    <property type="match status" value="1"/>
</dbReference>
<evidence type="ECO:0000259" key="3">
    <source>
        <dbReference type="Pfam" id="PF08543"/>
    </source>
</evidence>
<name>A0A512B681_9BACT</name>
<keyword evidence="4" id="KW-0418">Kinase</keyword>
<dbReference type="GO" id="GO:0005829">
    <property type="term" value="C:cytosol"/>
    <property type="evidence" value="ECO:0007669"/>
    <property type="project" value="TreeGrafter"/>
</dbReference>
<dbReference type="EC" id="2.7.1.49" evidence="2"/>
<dbReference type="GO" id="GO:0009228">
    <property type="term" value="P:thiamine biosynthetic process"/>
    <property type="evidence" value="ECO:0007669"/>
    <property type="project" value="InterPro"/>
</dbReference>
<evidence type="ECO:0000313" key="5">
    <source>
        <dbReference type="Proteomes" id="UP000321532"/>
    </source>
</evidence>
<keyword evidence="5" id="KW-1185">Reference proteome</keyword>
<dbReference type="Gene3D" id="3.40.1190.20">
    <property type="match status" value="1"/>
</dbReference>
<comment type="caution">
    <text evidence="4">The sequence shown here is derived from an EMBL/GenBank/DDBJ whole genome shotgun (WGS) entry which is preliminary data.</text>
</comment>
<keyword evidence="4" id="KW-0808">Transferase</keyword>
<dbReference type="GO" id="GO:0008972">
    <property type="term" value="F:phosphomethylpyrimidine kinase activity"/>
    <property type="evidence" value="ECO:0007669"/>
    <property type="project" value="InterPro"/>
</dbReference>
<dbReference type="InterPro" id="IPR004399">
    <property type="entry name" value="HMP/HMP-P_kinase_dom"/>
</dbReference>
<proteinExistence type="predicted"/>
<dbReference type="EMBL" id="BJYS01000066">
    <property type="protein sequence ID" value="GEO07463.1"/>
    <property type="molecule type" value="Genomic_DNA"/>
</dbReference>
<dbReference type="SUPFAM" id="SSF53613">
    <property type="entry name" value="Ribokinase-like"/>
    <property type="match status" value="1"/>
</dbReference>
<dbReference type="OrthoDB" id="9810880at2"/>
<accession>A0A512B681</accession>
<dbReference type="InterPro" id="IPR013749">
    <property type="entry name" value="PM/HMP-P_kinase-1"/>
</dbReference>
<dbReference type="Proteomes" id="UP000321532">
    <property type="component" value="Unassembled WGS sequence"/>
</dbReference>
<gene>
    <name evidence="4" type="primary">thiD</name>
    <name evidence="4" type="ORF">AAE02nite_51270</name>
</gene>
<evidence type="ECO:0000313" key="4">
    <source>
        <dbReference type="EMBL" id="GEO07463.1"/>
    </source>
</evidence>
<comment type="pathway">
    <text evidence="1">Cofactor biosynthesis; thiamine diphosphate biosynthesis.</text>
</comment>
<evidence type="ECO:0000256" key="1">
    <source>
        <dbReference type="ARBA" id="ARBA00004948"/>
    </source>
</evidence>
<dbReference type="Pfam" id="PF08543">
    <property type="entry name" value="Phos_pyr_kin"/>
    <property type="match status" value="1"/>
</dbReference>
<dbReference type="AlphaFoldDB" id="A0A512B681"/>
<dbReference type="RefSeq" id="WP_146905711.1">
    <property type="nucleotide sequence ID" value="NZ_BJYS01000066.1"/>
</dbReference>
<dbReference type="PANTHER" id="PTHR20858:SF17">
    <property type="entry name" value="HYDROXYMETHYLPYRIMIDINE_PHOSPHOMETHYLPYRIMIDINE KINASE THI20-RELATED"/>
    <property type="match status" value="1"/>
</dbReference>
<evidence type="ECO:0000256" key="2">
    <source>
        <dbReference type="ARBA" id="ARBA00012135"/>
    </source>
</evidence>
<reference evidence="4 5" key="1">
    <citation type="submission" date="2019-07" db="EMBL/GenBank/DDBJ databases">
        <title>Whole genome shotgun sequence of Adhaeribacter aerolatus NBRC 106133.</title>
        <authorList>
            <person name="Hosoyama A."/>
            <person name="Uohara A."/>
            <person name="Ohji S."/>
            <person name="Ichikawa N."/>
        </authorList>
    </citation>
    <scope>NUCLEOTIDE SEQUENCE [LARGE SCALE GENOMIC DNA]</scope>
    <source>
        <strain evidence="4 5">NBRC 106133</strain>
    </source>
</reference>
<dbReference type="InterPro" id="IPR029056">
    <property type="entry name" value="Ribokinase-like"/>
</dbReference>
<dbReference type="PANTHER" id="PTHR20858">
    <property type="entry name" value="PHOSPHOMETHYLPYRIMIDINE KINASE"/>
    <property type="match status" value="1"/>
</dbReference>
<feature type="domain" description="Pyridoxamine kinase/Phosphomethylpyrimidine kinase" evidence="3">
    <location>
        <begin position="15"/>
        <end position="245"/>
    </location>
</feature>